<feature type="compositionally biased region" description="Basic and acidic residues" evidence="1">
    <location>
        <begin position="113"/>
        <end position="124"/>
    </location>
</feature>
<evidence type="ECO:0000313" key="2">
    <source>
        <dbReference type="EMBL" id="ERJ07032.1"/>
    </source>
</evidence>
<name>U2DMW4_9EURY</name>
<evidence type="ECO:0000313" key="3">
    <source>
        <dbReference type="Proteomes" id="UP000003861"/>
    </source>
</evidence>
<dbReference type="Proteomes" id="UP000003861">
    <property type="component" value="Unassembled WGS sequence"/>
</dbReference>
<sequence>MARDVRVRMATRPDSEIRSLREDGAEDISKIVGRYRPVRVREREHSGIETLEPGGDRGPFPTSIRDRVDAGGEVSEPLGCLRAGRVEFDQEGVGIDGRSEGLNVRFERGDVGAVGRHDDTDGPTHCRSVRGNDQKPFGFDTRVASDAGSSGRLMTQDV</sequence>
<protein>
    <submittedName>
        <fullName evidence="2">Uncharacterized protein</fullName>
    </submittedName>
</protein>
<comment type="caution">
    <text evidence="2">The sequence shown here is derived from an EMBL/GenBank/DDBJ whole genome shotgun (WGS) entry which is preliminary data.</text>
</comment>
<dbReference type="AlphaFoldDB" id="U2DMW4"/>
<reference evidence="2 3" key="2">
    <citation type="journal article" date="2013" name="PLoS ONE">
        <title>INDIGO - INtegrated Data Warehouse of MIcrobial GenOmes with Examples from the Red Sea Extremophiles.</title>
        <authorList>
            <person name="Alam I."/>
            <person name="Antunes A."/>
            <person name="Kamau A.A."/>
            <person name="Ba Alawi W."/>
            <person name="Kalkatawi M."/>
            <person name="Stingl U."/>
            <person name="Bajic V.B."/>
        </authorList>
    </citation>
    <scope>NUCLEOTIDE SEQUENCE [LARGE SCALE GENOMIC DNA]</scope>
    <source>
        <strain evidence="2 3">SARL4B</strain>
    </source>
</reference>
<gene>
    <name evidence="2" type="ORF">HLRTI_000890</name>
</gene>
<dbReference type="EMBL" id="AFNT02000007">
    <property type="protein sequence ID" value="ERJ07032.1"/>
    <property type="molecule type" value="Genomic_DNA"/>
</dbReference>
<proteinExistence type="predicted"/>
<accession>U2DMW4</accession>
<organism evidence="2 3">
    <name type="scientific">Halorhabdus tiamatea SARL4B</name>
    <dbReference type="NCBI Taxonomy" id="1033806"/>
    <lineage>
        <taxon>Archaea</taxon>
        <taxon>Methanobacteriati</taxon>
        <taxon>Methanobacteriota</taxon>
        <taxon>Stenosarchaea group</taxon>
        <taxon>Halobacteria</taxon>
        <taxon>Halobacteriales</taxon>
        <taxon>Haloarculaceae</taxon>
        <taxon>Halorhabdus</taxon>
    </lineage>
</organism>
<evidence type="ECO:0000256" key="1">
    <source>
        <dbReference type="SAM" id="MobiDB-lite"/>
    </source>
</evidence>
<feature type="region of interest" description="Disordered" evidence="1">
    <location>
        <begin position="113"/>
        <end position="158"/>
    </location>
</feature>
<reference evidence="2 3" key="1">
    <citation type="journal article" date="2011" name="J. Bacteriol.">
        <title>Genome sequence of Halorhabdus tiamatea, the first archaeon isolated from a deep-sea anoxic brine lake.</title>
        <authorList>
            <person name="Antunes A."/>
            <person name="Alam I."/>
            <person name="Bajic V.B."/>
            <person name="Stingl U."/>
        </authorList>
    </citation>
    <scope>NUCLEOTIDE SEQUENCE [LARGE SCALE GENOMIC DNA]</scope>
    <source>
        <strain evidence="2 3">SARL4B</strain>
    </source>
</reference>